<dbReference type="EMBL" id="VXJS01000010">
    <property type="protein sequence ID" value="KAA8671037.1"/>
    <property type="molecule type" value="Genomic_DNA"/>
</dbReference>
<dbReference type="InterPro" id="IPR011789">
    <property type="entry name" value="CueR"/>
</dbReference>
<dbReference type="Proteomes" id="UP000322521">
    <property type="component" value="Unassembled WGS sequence"/>
</dbReference>
<sequence length="131" mass="14626">MLNISQVSKQTGLTSKTIRYYESIGLISTPPRSENGYRFFTQTIVDELGFVAKAKEAGFNLEETKQLLDLQRDENRASGEVKDLTLQKIEEIELRVERLNSMLDTLKGLASKCKGGDSPDCPIVHSLSDTD</sequence>
<dbReference type="SUPFAM" id="SSF46955">
    <property type="entry name" value="Putative DNA-binding domain"/>
    <property type="match status" value="1"/>
</dbReference>
<comment type="caution">
    <text evidence="15">The sequence shown here is derived from an EMBL/GenBank/DDBJ whole genome shotgun (WGS) entry which is preliminary data.</text>
</comment>
<evidence type="ECO:0000256" key="7">
    <source>
        <dbReference type="ARBA" id="ARBA00023015"/>
    </source>
</evidence>
<evidence type="ECO:0000256" key="3">
    <source>
        <dbReference type="ARBA" id="ARBA00017250"/>
    </source>
</evidence>
<organism evidence="15 16">
    <name type="scientific">Vibrio gigantis</name>
    <dbReference type="NCBI Taxonomy" id="296199"/>
    <lineage>
        <taxon>Bacteria</taxon>
        <taxon>Pseudomonadati</taxon>
        <taxon>Pseudomonadota</taxon>
        <taxon>Gammaproteobacteria</taxon>
        <taxon>Vibrionales</taxon>
        <taxon>Vibrionaceae</taxon>
        <taxon>Vibrio</taxon>
    </lineage>
</organism>
<keyword evidence="4" id="KW-0963">Cytoplasm</keyword>
<comment type="subcellular location">
    <subcellularLocation>
        <location evidence="1">Cytoplasm</location>
    </subcellularLocation>
</comment>
<evidence type="ECO:0000256" key="4">
    <source>
        <dbReference type="ARBA" id="ARBA00022490"/>
    </source>
</evidence>
<keyword evidence="7" id="KW-0805">Transcription regulation</keyword>
<keyword evidence="6" id="KW-0186">Copper</keyword>
<evidence type="ECO:0000256" key="9">
    <source>
        <dbReference type="ARBA" id="ARBA00023159"/>
    </source>
</evidence>
<evidence type="ECO:0000256" key="11">
    <source>
        <dbReference type="ARBA" id="ARBA00031472"/>
    </source>
</evidence>
<accession>A0A5M9NKB7</accession>
<keyword evidence="9" id="KW-0010">Activator</keyword>
<keyword evidence="5" id="KW-0479">Metal-binding</keyword>
<keyword evidence="10" id="KW-0804">Transcription</keyword>
<evidence type="ECO:0000256" key="1">
    <source>
        <dbReference type="ARBA" id="ARBA00004496"/>
    </source>
</evidence>
<reference evidence="15 16" key="1">
    <citation type="submission" date="2019-09" db="EMBL/GenBank/DDBJ databases">
        <title>Draft genome sequence of various Type strains from the CCUG.</title>
        <authorList>
            <person name="Pineiro-Iglesias B."/>
            <person name="Tunovic T."/>
            <person name="Unosson C."/>
            <person name="Inganas E."/>
            <person name="Ohlen M."/>
            <person name="Cardew S."/>
            <person name="Jensie-Markopoulos S."/>
            <person name="Salva-Serra F."/>
            <person name="Jaen-Luchoro D."/>
            <person name="Karlsson R."/>
            <person name="Svensson-Stadler L."/>
            <person name="Chun J."/>
            <person name="Moore E."/>
        </authorList>
    </citation>
    <scope>NUCLEOTIDE SEQUENCE [LARGE SCALE GENOMIC DNA]</scope>
    <source>
        <strain evidence="15 16">CCUG 56969T</strain>
    </source>
</reference>
<dbReference type="RefSeq" id="WP_086711585.1">
    <property type="nucleotide sequence ID" value="NZ_AP025492.1"/>
</dbReference>
<gene>
    <name evidence="15" type="primary">cueR</name>
    <name evidence="15" type="ORF">F4W18_15995</name>
</gene>
<dbReference type="Pfam" id="PF09278">
    <property type="entry name" value="MerR-DNA-bind"/>
    <property type="match status" value="1"/>
</dbReference>
<evidence type="ECO:0000256" key="12">
    <source>
        <dbReference type="ARBA" id="ARBA00032335"/>
    </source>
</evidence>
<keyword evidence="8" id="KW-0238">DNA-binding</keyword>
<dbReference type="GO" id="GO:0005737">
    <property type="term" value="C:cytoplasm"/>
    <property type="evidence" value="ECO:0007669"/>
    <property type="project" value="UniProtKB-SubCell"/>
</dbReference>
<name>A0A5M9NKB7_9VIBR</name>
<evidence type="ECO:0000256" key="2">
    <source>
        <dbReference type="ARBA" id="ARBA00011738"/>
    </source>
</evidence>
<evidence type="ECO:0000313" key="15">
    <source>
        <dbReference type="EMBL" id="KAA8671037.1"/>
    </source>
</evidence>
<dbReference type="InterPro" id="IPR015358">
    <property type="entry name" value="Tscrpt_reg_MerR_DNA-bd"/>
</dbReference>
<dbReference type="Pfam" id="PF00376">
    <property type="entry name" value="MerR"/>
    <property type="match status" value="1"/>
</dbReference>
<dbReference type="InterPro" id="IPR047057">
    <property type="entry name" value="MerR_fam"/>
</dbReference>
<proteinExistence type="predicted"/>
<feature type="domain" description="HTH merR-type" evidence="14">
    <location>
        <begin position="1"/>
        <end position="70"/>
    </location>
</feature>
<dbReference type="GO" id="GO:0005507">
    <property type="term" value="F:copper ion binding"/>
    <property type="evidence" value="ECO:0007669"/>
    <property type="project" value="InterPro"/>
</dbReference>
<dbReference type="InterPro" id="IPR009061">
    <property type="entry name" value="DNA-bd_dom_put_sf"/>
</dbReference>
<dbReference type="PANTHER" id="PTHR30204">
    <property type="entry name" value="REDOX-CYCLING DRUG-SENSING TRANSCRIPTIONAL ACTIVATOR SOXR"/>
    <property type="match status" value="1"/>
</dbReference>
<dbReference type="AlphaFoldDB" id="A0A5M9NKB7"/>
<dbReference type="GO" id="GO:0003700">
    <property type="term" value="F:DNA-binding transcription factor activity"/>
    <property type="evidence" value="ECO:0007669"/>
    <property type="project" value="InterPro"/>
</dbReference>
<dbReference type="PROSITE" id="PS00552">
    <property type="entry name" value="HTH_MERR_1"/>
    <property type="match status" value="1"/>
</dbReference>
<comment type="subunit">
    <text evidence="2">Homodimer.</text>
</comment>
<feature type="coiled-coil region" evidence="13">
    <location>
        <begin position="82"/>
        <end position="109"/>
    </location>
</feature>
<dbReference type="Gene3D" id="1.10.1660.10">
    <property type="match status" value="1"/>
</dbReference>
<keyword evidence="13" id="KW-0175">Coiled coil</keyword>
<evidence type="ECO:0000256" key="5">
    <source>
        <dbReference type="ARBA" id="ARBA00022723"/>
    </source>
</evidence>
<dbReference type="GO" id="GO:0003677">
    <property type="term" value="F:DNA binding"/>
    <property type="evidence" value="ECO:0007669"/>
    <property type="project" value="UniProtKB-KW"/>
</dbReference>
<dbReference type="PRINTS" id="PR00040">
    <property type="entry name" value="HTHMERR"/>
</dbReference>
<evidence type="ECO:0000259" key="14">
    <source>
        <dbReference type="PROSITE" id="PS50937"/>
    </source>
</evidence>
<dbReference type="GO" id="GO:0045893">
    <property type="term" value="P:positive regulation of DNA-templated transcription"/>
    <property type="evidence" value="ECO:0007669"/>
    <property type="project" value="InterPro"/>
</dbReference>
<dbReference type="InterPro" id="IPR000551">
    <property type="entry name" value="MerR-type_HTH_dom"/>
</dbReference>
<dbReference type="PROSITE" id="PS50937">
    <property type="entry name" value="HTH_MERR_2"/>
    <property type="match status" value="1"/>
</dbReference>
<evidence type="ECO:0000256" key="10">
    <source>
        <dbReference type="ARBA" id="ARBA00023163"/>
    </source>
</evidence>
<evidence type="ECO:0000256" key="8">
    <source>
        <dbReference type="ARBA" id="ARBA00023125"/>
    </source>
</evidence>
<evidence type="ECO:0000256" key="13">
    <source>
        <dbReference type="SAM" id="Coils"/>
    </source>
</evidence>
<dbReference type="SMART" id="SM00422">
    <property type="entry name" value="HTH_MERR"/>
    <property type="match status" value="1"/>
</dbReference>
<dbReference type="NCBIfam" id="TIGR02044">
    <property type="entry name" value="CueR"/>
    <property type="match status" value="1"/>
</dbReference>
<keyword evidence="16" id="KW-1185">Reference proteome</keyword>
<evidence type="ECO:0000313" key="16">
    <source>
        <dbReference type="Proteomes" id="UP000322521"/>
    </source>
</evidence>
<dbReference type="OrthoDB" id="9808480at2"/>
<evidence type="ECO:0000256" key="6">
    <source>
        <dbReference type="ARBA" id="ARBA00023008"/>
    </source>
</evidence>
<protein>
    <recommendedName>
        <fullName evidence="3">HTH-type transcriptional regulator CueR</fullName>
    </recommendedName>
    <alternativeName>
        <fullName evidence="12">Copper efflux regulator</fullName>
    </alternativeName>
    <alternativeName>
        <fullName evidence="11">Copper export regulator</fullName>
    </alternativeName>
</protein>
<dbReference type="PANTHER" id="PTHR30204:SF16">
    <property type="entry name" value="HTH-TYPE TRANSCRIPTIONAL REGULATOR CUER"/>
    <property type="match status" value="1"/>
</dbReference>